<dbReference type="EMBL" id="NNAY01003258">
    <property type="protein sequence ID" value="OXU19722.1"/>
    <property type="molecule type" value="Genomic_DNA"/>
</dbReference>
<name>A0A232EN23_9HYME</name>
<gene>
    <name evidence="1" type="ORF">TSAR_005765</name>
</gene>
<organism evidence="1 2">
    <name type="scientific">Trichomalopsis sarcophagae</name>
    <dbReference type="NCBI Taxonomy" id="543379"/>
    <lineage>
        <taxon>Eukaryota</taxon>
        <taxon>Metazoa</taxon>
        <taxon>Ecdysozoa</taxon>
        <taxon>Arthropoda</taxon>
        <taxon>Hexapoda</taxon>
        <taxon>Insecta</taxon>
        <taxon>Pterygota</taxon>
        <taxon>Neoptera</taxon>
        <taxon>Endopterygota</taxon>
        <taxon>Hymenoptera</taxon>
        <taxon>Apocrita</taxon>
        <taxon>Proctotrupomorpha</taxon>
        <taxon>Chalcidoidea</taxon>
        <taxon>Pteromalidae</taxon>
        <taxon>Pteromalinae</taxon>
        <taxon>Trichomalopsis</taxon>
    </lineage>
</organism>
<dbReference type="AlphaFoldDB" id="A0A232EN23"/>
<keyword evidence="2" id="KW-1185">Reference proteome</keyword>
<sequence length="60" mass="6928">MLTLHYYYNGQSVDPACCFDDIDHEDDAAPVYSEDLIKEFDTKNPPLEDELAWILSKANF</sequence>
<proteinExistence type="predicted"/>
<dbReference type="Proteomes" id="UP000215335">
    <property type="component" value="Unassembled WGS sequence"/>
</dbReference>
<reference evidence="1 2" key="1">
    <citation type="journal article" date="2017" name="Curr. Biol.">
        <title>The Evolution of Venom by Co-option of Single-Copy Genes.</title>
        <authorList>
            <person name="Martinson E.O."/>
            <person name="Mrinalini"/>
            <person name="Kelkar Y.D."/>
            <person name="Chang C.H."/>
            <person name="Werren J.H."/>
        </authorList>
    </citation>
    <scope>NUCLEOTIDE SEQUENCE [LARGE SCALE GENOMIC DNA]</scope>
    <source>
        <strain evidence="1 2">Alberta</strain>
        <tissue evidence="1">Whole body</tissue>
    </source>
</reference>
<dbReference type="OrthoDB" id="449052at2759"/>
<comment type="caution">
    <text evidence="1">The sequence shown here is derived from an EMBL/GenBank/DDBJ whole genome shotgun (WGS) entry which is preliminary data.</text>
</comment>
<accession>A0A232EN23</accession>
<evidence type="ECO:0000313" key="1">
    <source>
        <dbReference type="EMBL" id="OXU19722.1"/>
    </source>
</evidence>
<evidence type="ECO:0000313" key="2">
    <source>
        <dbReference type="Proteomes" id="UP000215335"/>
    </source>
</evidence>
<protein>
    <submittedName>
        <fullName evidence="1">Uncharacterized protein</fullName>
    </submittedName>
</protein>